<dbReference type="InterPro" id="IPR028150">
    <property type="entry name" value="Lustrin_cystein"/>
</dbReference>
<evidence type="ECO:0000313" key="3">
    <source>
        <dbReference type="EMBL" id="CAD6185151.1"/>
    </source>
</evidence>
<gene>
    <name evidence="3" type="ORF">CAUJ_LOCUS1070</name>
</gene>
<dbReference type="Pfam" id="PF14625">
    <property type="entry name" value="Lustrin_cystein"/>
    <property type="match status" value="2"/>
</dbReference>
<feature type="chain" id="PRO_5035786705" evidence="2">
    <location>
        <begin position="18"/>
        <end position="437"/>
    </location>
</feature>
<dbReference type="AlphaFoldDB" id="A0A8S1GQC5"/>
<evidence type="ECO:0000256" key="1">
    <source>
        <dbReference type="SAM" id="MobiDB-lite"/>
    </source>
</evidence>
<feature type="signal peptide" evidence="2">
    <location>
        <begin position="1"/>
        <end position="17"/>
    </location>
</feature>
<organism evidence="3 4">
    <name type="scientific">Caenorhabditis auriculariae</name>
    <dbReference type="NCBI Taxonomy" id="2777116"/>
    <lineage>
        <taxon>Eukaryota</taxon>
        <taxon>Metazoa</taxon>
        <taxon>Ecdysozoa</taxon>
        <taxon>Nematoda</taxon>
        <taxon>Chromadorea</taxon>
        <taxon>Rhabditida</taxon>
        <taxon>Rhabditina</taxon>
        <taxon>Rhabditomorpha</taxon>
        <taxon>Rhabditoidea</taxon>
        <taxon>Rhabditidae</taxon>
        <taxon>Peloderinae</taxon>
        <taxon>Caenorhabditis</taxon>
    </lineage>
</organism>
<proteinExistence type="predicted"/>
<feature type="compositionally biased region" description="Low complexity" evidence="1">
    <location>
        <begin position="302"/>
        <end position="322"/>
    </location>
</feature>
<keyword evidence="2" id="KW-0732">Signal</keyword>
<dbReference type="InterPro" id="IPR006150">
    <property type="entry name" value="Cys_repeat_1"/>
</dbReference>
<evidence type="ECO:0000256" key="2">
    <source>
        <dbReference type="SAM" id="SignalP"/>
    </source>
</evidence>
<dbReference type="OrthoDB" id="5837254at2759"/>
<keyword evidence="4" id="KW-1185">Reference proteome</keyword>
<name>A0A8S1GQC5_9PELO</name>
<feature type="compositionally biased region" description="Basic and acidic residues" evidence="1">
    <location>
        <begin position="277"/>
        <end position="288"/>
    </location>
</feature>
<feature type="region of interest" description="Disordered" evidence="1">
    <location>
        <begin position="250"/>
        <end position="322"/>
    </location>
</feature>
<dbReference type="EMBL" id="CAJGYM010000002">
    <property type="protein sequence ID" value="CAD6185151.1"/>
    <property type="molecule type" value="Genomic_DNA"/>
</dbReference>
<reference evidence="3" key="1">
    <citation type="submission" date="2020-10" db="EMBL/GenBank/DDBJ databases">
        <authorList>
            <person name="Kikuchi T."/>
        </authorList>
    </citation>
    <scope>NUCLEOTIDE SEQUENCE</scope>
    <source>
        <strain evidence="3">NKZ352</strain>
    </source>
</reference>
<dbReference type="Proteomes" id="UP000835052">
    <property type="component" value="Unassembled WGS sequence"/>
</dbReference>
<dbReference type="SMART" id="SM00289">
    <property type="entry name" value="WR1"/>
    <property type="match status" value="3"/>
</dbReference>
<evidence type="ECO:0000313" key="4">
    <source>
        <dbReference type="Proteomes" id="UP000835052"/>
    </source>
</evidence>
<accession>A0A8S1GQC5</accession>
<comment type="caution">
    <text evidence="3">The sequence shown here is derived from an EMBL/GenBank/DDBJ whole genome shotgun (WGS) entry which is preliminary data.</text>
</comment>
<protein>
    <submittedName>
        <fullName evidence="3">Uncharacterized protein</fullName>
    </submittedName>
</protein>
<sequence>MICRLLFYFSCLYFVSGQAPTCPNGQVPKLDKNLNPIQCLPGTSQYLICGNTHTCYFTGLNYMCCPSNEPSIDNQPTCPYPRITVLDSHGLPLKCSPRTRECPGDRMTCSDVGLGYICCEDLGFSEPKATLRPENRKMKFTTTITTTMAPEEELECPENSIGLLKADGSRVVCNSRKSCPGSDTFCHGEYKRSICCQKYLFAKDILDVTEEPEKVPEEKKAASFIESRNPFKPKSISMAMRTPPRHIHSAEKIGNNRQKPHNSETASKISHGRFSHNSRETEGNKKNTDSATVWKSVETETEAPTTVKSTTTSTTTTTTTTTTTHVPLPAATYRSSLAKLSKVPQEVRRKPVPNGVIRRNRLHGIQTSGDAEFRPPTATLRSETMNQQDKHAIAQQLLSYQIRNGWPYDERFYRPDVDTFDEEQKANIARMQFINQQ</sequence>